<evidence type="ECO:0000256" key="3">
    <source>
        <dbReference type="ARBA" id="ARBA00022801"/>
    </source>
</evidence>
<keyword evidence="3 6" id="KW-0378">Hydrolase</keyword>
<dbReference type="Pfam" id="PF00135">
    <property type="entry name" value="COesterase"/>
    <property type="match status" value="2"/>
</dbReference>
<gene>
    <name evidence="8" type="ORF">APICC_03349</name>
</gene>
<organism evidence="8 9">
    <name type="scientific">Apis cerana cerana</name>
    <name type="common">Oriental honeybee</name>
    <dbReference type="NCBI Taxonomy" id="94128"/>
    <lineage>
        <taxon>Eukaryota</taxon>
        <taxon>Metazoa</taxon>
        <taxon>Ecdysozoa</taxon>
        <taxon>Arthropoda</taxon>
        <taxon>Hexapoda</taxon>
        <taxon>Insecta</taxon>
        <taxon>Pterygota</taxon>
        <taxon>Neoptera</taxon>
        <taxon>Endopterygota</taxon>
        <taxon>Hymenoptera</taxon>
        <taxon>Apocrita</taxon>
        <taxon>Aculeata</taxon>
        <taxon>Apoidea</taxon>
        <taxon>Anthophila</taxon>
        <taxon>Apidae</taxon>
        <taxon>Apis</taxon>
    </lineage>
</organism>
<proteinExistence type="inferred from homology"/>
<dbReference type="PANTHER" id="PTHR43142:SF1">
    <property type="entry name" value="CARBOXYLIC ESTER HYDROLASE"/>
    <property type="match status" value="1"/>
</dbReference>
<dbReference type="PROSITE" id="PS00122">
    <property type="entry name" value="CARBOXYLESTERASE_B_1"/>
    <property type="match status" value="1"/>
</dbReference>
<keyword evidence="9" id="KW-1185">Reference proteome</keyword>
<feature type="domain" description="Carboxylesterase type B" evidence="7">
    <location>
        <begin position="3"/>
        <end position="205"/>
    </location>
</feature>
<evidence type="ECO:0000256" key="1">
    <source>
        <dbReference type="ARBA" id="ARBA00005964"/>
    </source>
</evidence>
<dbReference type="InterPro" id="IPR019826">
    <property type="entry name" value="Carboxylesterase_B_AS"/>
</dbReference>
<name>A0A2A3EDV0_APICC</name>
<dbReference type="SUPFAM" id="SSF53474">
    <property type="entry name" value="alpha/beta-Hydrolases"/>
    <property type="match status" value="1"/>
</dbReference>
<comment type="similarity">
    <text evidence="1 6">Belongs to the type-B carboxylesterase/lipase family.</text>
</comment>
<dbReference type="OrthoDB" id="3200163at2759"/>
<dbReference type="STRING" id="94128.A0A2A3EDV0"/>
<dbReference type="InterPro" id="IPR002018">
    <property type="entry name" value="CarbesteraseB"/>
</dbReference>
<evidence type="ECO:0000256" key="5">
    <source>
        <dbReference type="ARBA" id="ARBA00023180"/>
    </source>
</evidence>
<evidence type="ECO:0000313" key="8">
    <source>
        <dbReference type="EMBL" id="PBC29346.1"/>
    </source>
</evidence>
<dbReference type="EC" id="3.1.1.-" evidence="6"/>
<evidence type="ECO:0000313" key="9">
    <source>
        <dbReference type="Proteomes" id="UP000242457"/>
    </source>
</evidence>
<dbReference type="AlphaFoldDB" id="A0A2A3EDV0"/>
<evidence type="ECO:0000256" key="6">
    <source>
        <dbReference type="RuleBase" id="RU361235"/>
    </source>
</evidence>
<keyword evidence="4" id="KW-1015">Disulfide bond</keyword>
<dbReference type="InterPro" id="IPR029058">
    <property type="entry name" value="AB_hydrolase_fold"/>
</dbReference>
<keyword evidence="5" id="KW-0325">Glycoprotein</keyword>
<evidence type="ECO:0000259" key="7">
    <source>
        <dbReference type="Pfam" id="PF00135"/>
    </source>
</evidence>
<dbReference type="GO" id="GO:0052689">
    <property type="term" value="F:carboxylic ester hydrolase activity"/>
    <property type="evidence" value="ECO:0007669"/>
    <property type="project" value="UniProtKB-KW"/>
</dbReference>
<dbReference type="Gene3D" id="3.40.50.1820">
    <property type="entry name" value="alpha/beta hydrolase"/>
    <property type="match status" value="1"/>
</dbReference>
<evidence type="ECO:0000256" key="2">
    <source>
        <dbReference type="ARBA" id="ARBA00022487"/>
    </source>
</evidence>
<dbReference type="PANTHER" id="PTHR43142">
    <property type="entry name" value="CARBOXYLIC ESTER HYDROLASE"/>
    <property type="match status" value="1"/>
</dbReference>
<evidence type="ECO:0000256" key="4">
    <source>
        <dbReference type="ARBA" id="ARBA00023157"/>
    </source>
</evidence>
<sequence length="586" mass="66524">MSEPIVTVKQGKLKGAIVKNVLGGEYIAFRGIPYAVPPVGKLRFKDPIPIGPWSDVKDTSKPSEYYCPQKQIYPPYQIIGSEDCLYLNVYTNSLDQLKPVMFWIHEGAFVFGSSSFQEVRPDYLLPKDVVVVSSNYRLGAFGFLNLGHRVATGNYGLKDLILALKWVKENISKFGGDPDNVTIFGVSAGSVLVHALLLSPCARGNARHFDSREIEEIIGIFNRRKNSLLPGLFHKAIAQSGVLSSAWCKNQSQPDRAFKLAATLGKESDDPEEVFEFLQKVPAEDLVKAQPAILTLEEKFSYAIPFGVNCDDMAENPVMPEPIDKLLPKIANVPVIISYTAHEYIMFLRGRSQNILNVLNEYLPTYVNSLRELKKLEDEDIEELYEILTNRYFDGKPINDKKLRKVIDLLTLIYFELPAILTIEDRAKRSLSPTYLCKFSFVGNEISLSDLVVKRHVSGASHTDDAPYLIYSPRLKSDDPDPPAVGTKDRITMERMTRMWTNFAKTGNPTSIKDEFVNIDWKPVTSNNLCYLDISNKLEILPVLPHILRDDILNTNKNRLRKEKRRFMPSLFIDREEGNKRWLFYS</sequence>
<accession>A0A2A3EDV0</accession>
<protein>
    <recommendedName>
        <fullName evidence="6">Carboxylic ester hydrolase</fullName>
        <ecNumber evidence="6">3.1.1.-</ecNumber>
    </recommendedName>
</protein>
<dbReference type="EMBL" id="KZ288288">
    <property type="protein sequence ID" value="PBC29346.1"/>
    <property type="molecule type" value="Genomic_DNA"/>
</dbReference>
<feature type="domain" description="Carboxylesterase type B" evidence="7">
    <location>
        <begin position="231"/>
        <end position="539"/>
    </location>
</feature>
<keyword evidence="2" id="KW-0719">Serine esterase</keyword>
<reference evidence="8 9" key="1">
    <citation type="submission" date="2014-07" db="EMBL/GenBank/DDBJ databases">
        <title>Genomic and transcriptomic analysis on Apis cerana provide comprehensive insights into honey bee biology.</title>
        <authorList>
            <person name="Diao Q."/>
            <person name="Sun L."/>
            <person name="Zheng H."/>
            <person name="Zheng H."/>
            <person name="Xu S."/>
            <person name="Wang S."/>
            <person name="Zeng Z."/>
            <person name="Hu F."/>
            <person name="Su S."/>
            <person name="Wu J."/>
        </authorList>
    </citation>
    <scope>NUCLEOTIDE SEQUENCE [LARGE SCALE GENOMIC DNA]</scope>
    <source>
        <tissue evidence="8">Pupae without intestine</tissue>
    </source>
</reference>
<dbReference type="Proteomes" id="UP000242457">
    <property type="component" value="Unassembled WGS sequence"/>
</dbReference>